<dbReference type="InterPro" id="IPR056884">
    <property type="entry name" value="NPHP3-like_N"/>
</dbReference>
<organism evidence="5 6">
    <name type="scientific">Xylaria flabelliformis</name>
    <dbReference type="NCBI Taxonomy" id="2512241"/>
    <lineage>
        <taxon>Eukaryota</taxon>
        <taxon>Fungi</taxon>
        <taxon>Dikarya</taxon>
        <taxon>Ascomycota</taxon>
        <taxon>Pezizomycotina</taxon>
        <taxon>Sordariomycetes</taxon>
        <taxon>Xylariomycetidae</taxon>
        <taxon>Xylariales</taxon>
        <taxon>Xylariaceae</taxon>
        <taxon>Xylaria</taxon>
    </lineage>
</organism>
<keyword evidence="1" id="KW-0677">Repeat</keyword>
<dbReference type="Proteomes" id="UP000319160">
    <property type="component" value="Unassembled WGS sequence"/>
</dbReference>
<sequence length="1135" mass="129299">MDPVSALGVAAAALQFLDASSDGDGLLLTREIAVKAYTAFQEIRSSAESSTERNKQLEDNIRAAKNLRSSLISASTSQRTADPVTELTTRCASKSDELLTLLEYVRGSGKDISSIRATFRAVKKGKHIEKLHSSLTEDRVALDQMISQKLLSSIDLLTVVQSNEFAHLSSSVQKLIGDLVEQRIAQQANHDILAGKLDSVRSDMQLRFSDADRTMMREKVLESLFFPEIYQRRSEIKEPAPNTLGWLFAPESEASSTSSVESERYNESDSDSEQGSENDSAWESDTESNDECRSQPLWSNFRQWLREDTSMYWISGKAGSGKSTLMSHIVNDQRTLHDLNIWREGHELKVLSFFFWRAGTRLQNSVLGLLRSLLYQLCLLQPLIADNILARLSTPVGMIPIWTERSLLDHITMAVQTSIGFRFCVFIDGLDEFTGPYDDLIDHINLLQGFGNLKVCASSRPELELANKLRGLKQLRLQDLNWGDIKHFVQGSLTKTQLDQKERIDLAKQIVGRAEGVFLWASLVTQSLLKGIMAGDDQDIIQTRLNSLPADMEQLFERMLKGVDVVYHKSLALYVQLKIIEREFNLDPFTISIIATLQLQKRISSYEQFVNQCEKTELWITTRSAGLLEVYDYPKDPQKERKEDWKRCKTKFINNKPHFMLVADSLLDRCRCAKDEAYPAMLEYEKRSTRWIHRSAFEFFSNLSEKIPSFKPVLSREALFRKISASYISYLSAAPSCMVDELLTDETLMVLRLRTCLRFVSKWYNEYPTTASVLLDNMFSLYTRLEKDELWGAETQEWFDPDTDDFTAEIAFWSECVATENWPYISSRIGCISKRTAGSLVVAHLMAMSMDYMQERFDSLAETLLRLTLQRLEVGGVGQTPTYKCIASAAHYDSYSTAPLLGGCFICASWREVVLDTPVSIMSRLIHIISRPLFYRESPRFDINFSLFSKKLPEPFLTLIEITHLYVAPNLKLKRMSVQISAHAWARFRYSLLEREYDRSNDRIEKLISAIQVPRGVKLLCVPSFKKRPSPITHFFTGWEQVVELKDSQFVSFHPSTATSSQLLSLFKCFLSTPDPEFHMTPDSYKKREEVCDLLLQEIKSAKLGLDGSQQLVAAACIQAGLLDPDIEETSKRYL</sequence>
<dbReference type="PANTHER" id="PTHR10039">
    <property type="entry name" value="AMELOGENIN"/>
    <property type="match status" value="1"/>
</dbReference>
<keyword evidence="2" id="KW-0175">Coiled coil</keyword>
<evidence type="ECO:0000256" key="3">
    <source>
        <dbReference type="SAM" id="MobiDB-lite"/>
    </source>
</evidence>
<keyword evidence="6" id="KW-1185">Reference proteome</keyword>
<evidence type="ECO:0000313" key="5">
    <source>
        <dbReference type="EMBL" id="TRX89796.1"/>
    </source>
</evidence>
<dbReference type="STRING" id="2512241.A0A553HPB9"/>
<proteinExistence type="predicted"/>
<reference evidence="6" key="1">
    <citation type="submission" date="2019-06" db="EMBL/GenBank/DDBJ databases">
        <title>Draft genome sequence of the griseofulvin-producing fungus Xylaria cubensis strain G536.</title>
        <authorList>
            <person name="Mead M.E."/>
            <person name="Raja H.A."/>
            <person name="Steenwyk J.L."/>
            <person name="Knowles S.L."/>
            <person name="Oberlies N.H."/>
            <person name="Rokas A."/>
        </authorList>
    </citation>
    <scope>NUCLEOTIDE SEQUENCE [LARGE SCALE GENOMIC DNA]</scope>
    <source>
        <strain evidence="6">G536</strain>
    </source>
</reference>
<feature type="coiled-coil region" evidence="2">
    <location>
        <begin position="40"/>
        <end position="74"/>
    </location>
</feature>
<dbReference type="EMBL" id="VFLP01000063">
    <property type="protein sequence ID" value="TRX89796.1"/>
    <property type="molecule type" value="Genomic_DNA"/>
</dbReference>
<accession>A0A553HPB9</accession>
<dbReference type="PANTHER" id="PTHR10039:SF5">
    <property type="entry name" value="NACHT DOMAIN-CONTAINING PROTEIN"/>
    <property type="match status" value="1"/>
</dbReference>
<protein>
    <recommendedName>
        <fullName evidence="4">Nephrocystin 3-like N-terminal domain-containing protein</fullName>
    </recommendedName>
</protein>
<dbReference type="Gene3D" id="3.40.50.300">
    <property type="entry name" value="P-loop containing nucleotide triphosphate hydrolases"/>
    <property type="match status" value="1"/>
</dbReference>
<gene>
    <name evidence="5" type="ORF">FHL15_009386</name>
</gene>
<dbReference type="AlphaFoldDB" id="A0A553HPB9"/>
<feature type="compositionally biased region" description="Acidic residues" evidence="3">
    <location>
        <begin position="268"/>
        <end position="289"/>
    </location>
</feature>
<evidence type="ECO:0000256" key="2">
    <source>
        <dbReference type="SAM" id="Coils"/>
    </source>
</evidence>
<feature type="domain" description="Nephrocystin 3-like N-terminal" evidence="4">
    <location>
        <begin position="300"/>
        <end position="460"/>
    </location>
</feature>
<comment type="caution">
    <text evidence="5">The sequence shown here is derived from an EMBL/GenBank/DDBJ whole genome shotgun (WGS) entry which is preliminary data.</text>
</comment>
<dbReference type="Pfam" id="PF24883">
    <property type="entry name" value="NPHP3_N"/>
    <property type="match status" value="1"/>
</dbReference>
<evidence type="ECO:0000259" key="4">
    <source>
        <dbReference type="Pfam" id="PF24883"/>
    </source>
</evidence>
<dbReference type="InterPro" id="IPR027417">
    <property type="entry name" value="P-loop_NTPase"/>
</dbReference>
<name>A0A553HPB9_9PEZI</name>
<evidence type="ECO:0000313" key="6">
    <source>
        <dbReference type="Proteomes" id="UP000319160"/>
    </source>
</evidence>
<feature type="region of interest" description="Disordered" evidence="3">
    <location>
        <begin position="255"/>
        <end position="293"/>
    </location>
</feature>
<dbReference type="SUPFAM" id="SSF52540">
    <property type="entry name" value="P-loop containing nucleoside triphosphate hydrolases"/>
    <property type="match status" value="1"/>
</dbReference>
<evidence type="ECO:0000256" key="1">
    <source>
        <dbReference type="ARBA" id="ARBA00022737"/>
    </source>
</evidence>
<dbReference type="OrthoDB" id="5086500at2759"/>